<accession>A0A4Q1SEI2</accession>
<sequence>MTEMQQHAPIAFKEKTNLLEWAISPYGATLLSSVIFFSAWLLPPSIYSIGLDEPDYLWLDQSSFFLFASCAIAFVLGVRLADKKVRFQRRSPIPAHIPPVPYILPPLVATLAFGLVGVLLILRAQPQIIIALLSGAGENIKGDLFEVALPAGIAAAGSAMLAVLYWGVNAYSAVPKGRNKKIIGRILAGYISISFAIAFIKFSRNDLMSLILGIMTIRIANGIRSGRTDIREVKLVAKALATMVALFLMISLLRGTSSDELLGNFFGYTISGYNRMAAIVHHQIPYLDAGNGDHLFNGILQNRTINNLFPFQAMYNLPDQLDVWLSDFTAVLGAGLMSQYTFASCFGFIFIDAGWWTPAVVFFCGVFSGHMWKRFKQNKGIGVVVYPMIFFTILMWFGTNTLISMNTIIFILTTAALLAYENLFKLLALATSGIRNATPHGIANLPLPPDRM</sequence>
<feature type="transmembrane region" description="Helical" evidence="1">
    <location>
        <begin position="340"/>
        <end position="368"/>
    </location>
</feature>
<comment type="caution">
    <text evidence="2">The sequence shown here is derived from an EMBL/GenBank/DDBJ whole genome shotgun (WGS) entry which is preliminary data.</text>
</comment>
<evidence type="ECO:0000313" key="3">
    <source>
        <dbReference type="Proteomes" id="UP000290253"/>
    </source>
</evidence>
<evidence type="ECO:0000313" key="2">
    <source>
        <dbReference type="EMBL" id="RXS95689.1"/>
    </source>
</evidence>
<dbReference type="Proteomes" id="UP000290253">
    <property type="component" value="Unassembled WGS sequence"/>
</dbReference>
<feature type="transmembrane region" description="Helical" evidence="1">
    <location>
        <begin position="62"/>
        <end position="81"/>
    </location>
</feature>
<feature type="transmembrane region" description="Helical" evidence="1">
    <location>
        <begin position="144"/>
        <end position="170"/>
    </location>
</feature>
<feature type="transmembrane region" description="Helical" evidence="1">
    <location>
        <begin position="403"/>
        <end position="420"/>
    </location>
</feature>
<evidence type="ECO:0000256" key="1">
    <source>
        <dbReference type="SAM" id="Phobius"/>
    </source>
</evidence>
<keyword evidence="1" id="KW-0472">Membrane</keyword>
<dbReference type="EMBL" id="SDMK01000002">
    <property type="protein sequence ID" value="RXS95689.1"/>
    <property type="molecule type" value="Genomic_DNA"/>
</dbReference>
<protein>
    <submittedName>
        <fullName evidence="2">Oligosaccharide repeat unit polymerase</fullName>
    </submittedName>
</protein>
<keyword evidence="1" id="KW-0812">Transmembrane</keyword>
<dbReference type="AlphaFoldDB" id="A0A4Q1SEI2"/>
<feature type="transmembrane region" description="Helical" evidence="1">
    <location>
        <begin position="380"/>
        <end position="397"/>
    </location>
</feature>
<feature type="transmembrane region" description="Helical" evidence="1">
    <location>
        <begin position="21"/>
        <end position="42"/>
    </location>
</feature>
<keyword evidence="1" id="KW-1133">Transmembrane helix</keyword>
<dbReference type="OrthoDB" id="9809977at2"/>
<name>A0A4Q1SEI2_9BACT</name>
<feature type="transmembrane region" description="Helical" evidence="1">
    <location>
        <begin position="182"/>
        <end position="201"/>
    </location>
</feature>
<organism evidence="2 3">
    <name type="scientific">Silvibacterium dinghuense</name>
    <dbReference type="NCBI Taxonomy" id="1560006"/>
    <lineage>
        <taxon>Bacteria</taxon>
        <taxon>Pseudomonadati</taxon>
        <taxon>Acidobacteriota</taxon>
        <taxon>Terriglobia</taxon>
        <taxon>Terriglobales</taxon>
        <taxon>Acidobacteriaceae</taxon>
        <taxon>Silvibacterium</taxon>
    </lineage>
</organism>
<reference evidence="2 3" key="1">
    <citation type="journal article" date="2016" name="Int. J. Syst. Evol. Microbiol.">
        <title>Acidipila dinghuensis sp. nov., an acidobacterium isolated from forest soil.</title>
        <authorList>
            <person name="Jiang Y.W."/>
            <person name="Wang J."/>
            <person name="Chen M.H."/>
            <person name="Lv Y.Y."/>
            <person name="Qiu L.H."/>
        </authorList>
    </citation>
    <scope>NUCLEOTIDE SEQUENCE [LARGE SCALE GENOMIC DNA]</scope>
    <source>
        <strain evidence="2 3">DHOF10</strain>
    </source>
</reference>
<feature type="transmembrane region" description="Helical" evidence="1">
    <location>
        <begin position="102"/>
        <end position="124"/>
    </location>
</feature>
<feature type="transmembrane region" description="Helical" evidence="1">
    <location>
        <begin position="235"/>
        <end position="253"/>
    </location>
</feature>
<proteinExistence type="predicted"/>
<dbReference type="RefSeq" id="WP_129208885.1">
    <property type="nucleotide sequence ID" value="NZ_BMGU01000004.1"/>
</dbReference>
<keyword evidence="3" id="KW-1185">Reference proteome</keyword>
<gene>
    <name evidence="2" type="ORF">ESZ00_14155</name>
</gene>
<feature type="transmembrane region" description="Helical" evidence="1">
    <location>
        <begin position="207"/>
        <end position="223"/>
    </location>
</feature>